<dbReference type="InterPro" id="IPR052022">
    <property type="entry name" value="26kDa_periplasmic_antigen"/>
</dbReference>
<name>A0ABN3C395_9MICC</name>
<dbReference type="Proteomes" id="UP001500432">
    <property type="component" value="Unassembled WGS sequence"/>
</dbReference>
<evidence type="ECO:0000313" key="1">
    <source>
        <dbReference type="EMBL" id="GAA2203116.1"/>
    </source>
</evidence>
<proteinExistence type="predicted"/>
<gene>
    <name evidence="1" type="ORF">GCM10009849_34210</name>
</gene>
<dbReference type="Gene3D" id="3.30.70.2970">
    <property type="entry name" value="Protein of unknown function (DUF541), domain 2"/>
    <property type="match status" value="1"/>
</dbReference>
<evidence type="ECO:0000313" key="2">
    <source>
        <dbReference type="Proteomes" id="UP001500432"/>
    </source>
</evidence>
<dbReference type="InterPro" id="IPR007497">
    <property type="entry name" value="SIMPL/DUF541"/>
</dbReference>
<organism evidence="1 2">
    <name type="scientific">Sinomonas flava</name>
    <dbReference type="NCBI Taxonomy" id="496857"/>
    <lineage>
        <taxon>Bacteria</taxon>
        <taxon>Bacillati</taxon>
        <taxon>Actinomycetota</taxon>
        <taxon>Actinomycetes</taxon>
        <taxon>Micrococcales</taxon>
        <taxon>Micrococcaceae</taxon>
        <taxon>Sinomonas</taxon>
    </lineage>
</organism>
<dbReference type="PANTHER" id="PTHR34387">
    <property type="entry name" value="SLR1258 PROTEIN"/>
    <property type="match status" value="1"/>
</dbReference>
<dbReference type="EMBL" id="BAAAQW010000013">
    <property type="protein sequence ID" value="GAA2203116.1"/>
    <property type="molecule type" value="Genomic_DNA"/>
</dbReference>
<accession>A0ABN3C395</accession>
<dbReference type="Gene3D" id="3.30.110.170">
    <property type="entry name" value="Protein of unknown function (DUF541), domain 1"/>
    <property type="match status" value="1"/>
</dbReference>
<protein>
    <submittedName>
        <fullName evidence="1">SIMPL domain-containing protein</fullName>
    </submittedName>
</protein>
<comment type="caution">
    <text evidence="1">The sequence shown here is derived from an EMBL/GenBank/DDBJ whole genome shotgun (WGS) entry which is preliminary data.</text>
</comment>
<dbReference type="PANTHER" id="PTHR34387:SF1">
    <property type="entry name" value="PERIPLASMIC IMMUNOGENIC PROTEIN"/>
    <property type="match status" value="1"/>
</dbReference>
<dbReference type="Pfam" id="PF04402">
    <property type="entry name" value="SIMPL"/>
    <property type="match status" value="1"/>
</dbReference>
<sequence length="211" mass="21436">MKTGESITITGTGVVRVAPDTAVLRLAAESRSPRLAEAFAEATRAAQAMVSAALAGGVHREDITSSALSVTSETAWQEGRGHQLLGYAANRGLTLAVRDLAAAGDLLDAVVAAGGDAARIHGVSLVVSDPSPARTRAQEAAFEDARSSAERLASFAQRHLGPVVRIDAGASAPEGQPVPLRRVALAADAGPGLEAGQAEVAASVTVTWTLD</sequence>
<reference evidence="1 2" key="1">
    <citation type="journal article" date="2019" name="Int. J. Syst. Evol. Microbiol.">
        <title>The Global Catalogue of Microorganisms (GCM) 10K type strain sequencing project: providing services to taxonomists for standard genome sequencing and annotation.</title>
        <authorList>
            <consortium name="The Broad Institute Genomics Platform"/>
            <consortium name="The Broad Institute Genome Sequencing Center for Infectious Disease"/>
            <person name="Wu L."/>
            <person name="Ma J."/>
        </authorList>
    </citation>
    <scope>NUCLEOTIDE SEQUENCE [LARGE SCALE GENOMIC DNA]</scope>
    <source>
        <strain evidence="1 2">JCM 16034</strain>
    </source>
</reference>
<keyword evidence="2" id="KW-1185">Reference proteome</keyword>
<dbReference type="RefSeq" id="WP_344301032.1">
    <property type="nucleotide sequence ID" value="NZ_BAAAQW010000013.1"/>
</dbReference>